<dbReference type="Proteomes" id="UP001529510">
    <property type="component" value="Unassembled WGS sequence"/>
</dbReference>
<dbReference type="GO" id="GO:0005509">
    <property type="term" value="F:calcium ion binding"/>
    <property type="evidence" value="ECO:0007669"/>
    <property type="project" value="UniProtKB-UniRule"/>
</dbReference>
<dbReference type="Gene3D" id="2.60.40.60">
    <property type="entry name" value="Cadherins"/>
    <property type="match status" value="1"/>
</dbReference>
<evidence type="ECO:0000256" key="5">
    <source>
        <dbReference type="PROSITE-ProRule" id="PRU00043"/>
    </source>
</evidence>
<evidence type="ECO:0000256" key="1">
    <source>
        <dbReference type="ARBA" id="ARBA00004370"/>
    </source>
</evidence>
<dbReference type="PROSITE" id="PS50268">
    <property type="entry name" value="CADHERIN_2"/>
    <property type="match status" value="1"/>
</dbReference>
<dbReference type="InterPro" id="IPR002126">
    <property type="entry name" value="Cadherin-like_dom"/>
</dbReference>
<organism evidence="8 9">
    <name type="scientific">Cirrhinus mrigala</name>
    <name type="common">Mrigala</name>
    <dbReference type="NCBI Taxonomy" id="683832"/>
    <lineage>
        <taxon>Eukaryota</taxon>
        <taxon>Metazoa</taxon>
        <taxon>Chordata</taxon>
        <taxon>Craniata</taxon>
        <taxon>Vertebrata</taxon>
        <taxon>Euteleostomi</taxon>
        <taxon>Actinopterygii</taxon>
        <taxon>Neopterygii</taxon>
        <taxon>Teleostei</taxon>
        <taxon>Ostariophysi</taxon>
        <taxon>Cypriniformes</taxon>
        <taxon>Cyprinidae</taxon>
        <taxon>Labeoninae</taxon>
        <taxon>Labeonini</taxon>
        <taxon>Cirrhinus</taxon>
    </lineage>
</organism>
<dbReference type="CDD" id="cd11304">
    <property type="entry name" value="Cadherin_repeat"/>
    <property type="match status" value="1"/>
</dbReference>
<feature type="domain" description="Cadherin" evidence="7">
    <location>
        <begin position="1"/>
        <end position="62"/>
    </location>
</feature>
<feature type="non-terminal residue" evidence="8">
    <location>
        <position position="83"/>
    </location>
</feature>
<reference evidence="8 9" key="1">
    <citation type="submission" date="2024-05" db="EMBL/GenBank/DDBJ databases">
        <title>Genome sequencing and assembly of Indian major carp, Cirrhinus mrigala (Hamilton, 1822).</title>
        <authorList>
            <person name="Mohindra V."/>
            <person name="Chowdhury L.M."/>
            <person name="Lal K."/>
            <person name="Jena J.K."/>
        </authorList>
    </citation>
    <scope>NUCLEOTIDE SEQUENCE [LARGE SCALE GENOMIC DNA]</scope>
    <source>
        <strain evidence="8">CM1030</strain>
        <tissue evidence="8">Blood</tissue>
    </source>
</reference>
<accession>A0ABD0PZG9</accession>
<dbReference type="SUPFAM" id="SSF49313">
    <property type="entry name" value="Cadherin-like"/>
    <property type="match status" value="1"/>
</dbReference>
<keyword evidence="2" id="KW-0677">Repeat</keyword>
<evidence type="ECO:0000313" key="9">
    <source>
        <dbReference type="Proteomes" id="UP001529510"/>
    </source>
</evidence>
<keyword evidence="3 5" id="KW-0106">Calcium</keyword>
<keyword evidence="6" id="KW-0812">Transmembrane</keyword>
<keyword evidence="6" id="KW-1133">Transmembrane helix</keyword>
<sequence length="83" mass="8633">NTAGVVTLRGGFKRRSQEIYHLPVVIEDGGLQTLSSTSTLTIRVCGCDTDGSLLTCSAEAIFLPVGLSTGALIAILVCIVILL</sequence>
<protein>
    <recommendedName>
        <fullName evidence="7">Cadherin domain-containing protein</fullName>
    </recommendedName>
</protein>
<dbReference type="PANTHER" id="PTHR24027">
    <property type="entry name" value="CADHERIN-23"/>
    <property type="match status" value="1"/>
</dbReference>
<dbReference type="PANTHER" id="PTHR24027:SF96">
    <property type="entry name" value="CADHERIN-12"/>
    <property type="match status" value="1"/>
</dbReference>
<dbReference type="GO" id="GO:0016020">
    <property type="term" value="C:membrane"/>
    <property type="evidence" value="ECO:0007669"/>
    <property type="project" value="UniProtKB-SubCell"/>
</dbReference>
<evidence type="ECO:0000256" key="6">
    <source>
        <dbReference type="SAM" id="Phobius"/>
    </source>
</evidence>
<keyword evidence="9" id="KW-1185">Reference proteome</keyword>
<evidence type="ECO:0000313" key="8">
    <source>
        <dbReference type="EMBL" id="KAL0179080.1"/>
    </source>
</evidence>
<comment type="caution">
    <text evidence="8">The sequence shown here is derived from an EMBL/GenBank/DDBJ whole genome shotgun (WGS) entry which is preliminary data.</text>
</comment>
<dbReference type="EMBL" id="JAMKFB020000012">
    <property type="protein sequence ID" value="KAL0179080.1"/>
    <property type="molecule type" value="Genomic_DNA"/>
</dbReference>
<dbReference type="AlphaFoldDB" id="A0ABD0PZG9"/>
<gene>
    <name evidence="8" type="ORF">M9458_024522</name>
</gene>
<dbReference type="InterPro" id="IPR015919">
    <property type="entry name" value="Cadherin-like_sf"/>
</dbReference>
<comment type="subcellular location">
    <subcellularLocation>
        <location evidence="1">Membrane</location>
    </subcellularLocation>
</comment>
<evidence type="ECO:0000259" key="7">
    <source>
        <dbReference type="PROSITE" id="PS50268"/>
    </source>
</evidence>
<evidence type="ECO:0000256" key="2">
    <source>
        <dbReference type="ARBA" id="ARBA00022737"/>
    </source>
</evidence>
<evidence type="ECO:0000256" key="3">
    <source>
        <dbReference type="ARBA" id="ARBA00022837"/>
    </source>
</evidence>
<evidence type="ECO:0000256" key="4">
    <source>
        <dbReference type="ARBA" id="ARBA00023136"/>
    </source>
</evidence>
<feature type="non-terminal residue" evidence="8">
    <location>
        <position position="1"/>
    </location>
</feature>
<feature type="transmembrane region" description="Helical" evidence="6">
    <location>
        <begin position="61"/>
        <end position="82"/>
    </location>
</feature>
<dbReference type="InterPro" id="IPR039808">
    <property type="entry name" value="Cadherin"/>
</dbReference>
<proteinExistence type="predicted"/>
<keyword evidence="4 6" id="KW-0472">Membrane</keyword>
<name>A0ABD0PZG9_CIRMR</name>